<feature type="compositionally biased region" description="Polar residues" evidence="1">
    <location>
        <begin position="40"/>
        <end position="66"/>
    </location>
</feature>
<organism evidence="2 3">
    <name type="scientific">Actinomadura meridiana</name>
    <dbReference type="NCBI Taxonomy" id="559626"/>
    <lineage>
        <taxon>Bacteria</taxon>
        <taxon>Bacillati</taxon>
        <taxon>Actinomycetota</taxon>
        <taxon>Actinomycetes</taxon>
        <taxon>Streptosporangiales</taxon>
        <taxon>Thermomonosporaceae</taxon>
        <taxon>Actinomadura</taxon>
    </lineage>
</organism>
<evidence type="ECO:0000256" key="1">
    <source>
        <dbReference type="SAM" id="MobiDB-lite"/>
    </source>
</evidence>
<comment type="caution">
    <text evidence="2">The sequence shown here is derived from an EMBL/GenBank/DDBJ whole genome shotgun (WGS) entry which is preliminary data.</text>
</comment>
<reference evidence="3" key="1">
    <citation type="journal article" date="2019" name="Int. J. Syst. Evol. Microbiol.">
        <title>The Global Catalogue of Microorganisms (GCM) 10K type strain sequencing project: providing services to taxonomists for standard genome sequencing and annotation.</title>
        <authorList>
            <consortium name="The Broad Institute Genomics Platform"/>
            <consortium name="The Broad Institute Genome Sequencing Center for Infectious Disease"/>
            <person name="Wu L."/>
            <person name="Ma J."/>
        </authorList>
    </citation>
    <scope>NUCLEOTIDE SEQUENCE [LARGE SCALE GENOMIC DNA]</scope>
    <source>
        <strain evidence="3">JCM 17440</strain>
    </source>
</reference>
<evidence type="ECO:0000313" key="2">
    <source>
        <dbReference type="EMBL" id="GAA4238471.1"/>
    </source>
</evidence>
<protein>
    <submittedName>
        <fullName evidence="2">Uncharacterized protein</fullName>
    </submittedName>
</protein>
<feature type="compositionally biased region" description="Polar residues" evidence="1">
    <location>
        <begin position="1"/>
        <end position="27"/>
    </location>
</feature>
<sequence length="66" mass="7133">MNVLTRNAQTTNRKPTADASDQASPHTLTRLKRSAPGHQHTPQPGPLTSKTGVSWISATHHNLNTP</sequence>
<dbReference type="Proteomes" id="UP001501710">
    <property type="component" value="Unassembled WGS sequence"/>
</dbReference>
<evidence type="ECO:0000313" key="3">
    <source>
        <dbReference type="Proteomes" id="UP001501710"/>
    </source>
</evidence>
<gene>
    <name evidence="2" type="ORF">GCM10022254_54570</name>
</gene>
<proteinExistence type="predicted"/>
<dbReference type="EMBL" id="BAABAS010000020">
    <property type="protein sequence ID" value="GAA4238471.1"/>
    <property type="molecule type" value="Genomic_DNA"/>
</dbReference>
<feature type="region of interest" description="Disordered" evidence="1">
    <location>
        <begin position="1"/>
        <end position="66"/>
    </location>
</feature>
<name>A0ABP8CF31_9ACTN</name>
<keyword evidence="3" id="KW-1185">Reference proteome</keyword>
<dbReference type="RefSeq" id="WP_344901967.1">
    <property type="nucleotide sequence ID" value="NZ_BAABAS010000020.1"/>
</dbReference>
<accession>A0ABP8CF31</accession>